<evidence type="ECO:0000256" key="2">
    <source>
        <dbReference type="SAM" id="MobiDB-lite"/>
    </source>
</evidence>
<feature type="region of interest" description="Disordered" evidence="2">
    <location>
        <begin position="608"/>
        <end position="670"/>
    </location>
</feature>
<feature type="region of interest" description="Disordered" evidence="2">
    <location>
        <begin position="915"/>
        <end position="945"/>
    </location>
</feature>
<keyword evidence="4" id="KW-1185">Reference proteome</keyword>
<evidence type="ECO:0000256" key="1">
    <source>
        <dbReference type="SAM" id="Coils"/>
    </source>
</evidence>
<comment type="caution">
    <text evidence="3">The sequence shown here is derived from an EMBL/GenBank/DDBJ whole genome shotgun (WGS) entry which is preliminary data.</text>
</comment>
<dbReference type="Proteomes" id="UP001175226">
    <property type="component" value="Unassembled WGS sequence"/>
</dbReference>
<feature type="compositionally biased region" description="Polar residues" evidence="2">
    <location>
        <begin position="391"/>
        <end position="409"/>
    </location>
</feature>
<protein>
    <submittedName>
        <fullName evidence="3">Uncharacterized protein</fullName>
    </submittedName>
</protein>
<reference evidence="3" key="1">
    <citation type="submission" date="2023-06" db="EMBL/GenBank/DDBJ databases">
        <authorList>
            <consortium name="Lawrence Berkeley National Laboratory"/>
            <person name="Ahrendt S."/>
            <person name="Sahu N."/>
            <person name="Indic B."/>
            <person name="Wong-Bajracharya J."/>
            <person name="Merenyi Z."/>
            <person name="Ke H.-M."/>
            <person name="Monk M."/>
            <person name="Kocsube S."/>
            <person name="Drula E."/>
            <person name="Lipzen A."/>
            <person name="Balint B."/>
            <person name="Henrissat B."/>
            <person name="Andreopoulos B."/>
            <person name="Martin F.M."/>
            <person name="Harder C.B."/>
            <person name="Rigling D."/>
            <person name="Ford K.L."/>
            <person name="Foster G.D."/>
            <person name="Pangilinan J."/>
            <person name="Papanicolaou A."/>
            <person name="Barry K."/>
            <person name="LaButti K."/>
            <person name="Viragh M."/>
            <person name="Koriabine M."/>
            <person name="Yan M."/>
            <person name="Riley R."/>
            <person name="Champramary S."/>
            <person name="Plett K.L."/>
            <person name="Tsai I.J."/>
            <person name="Slot J."/>
            <person name="Sipos G."/>
            <person name="Plett J."/>
            <person name="Nagy L.G."/>
            <person name="Grigoriev I.V."/>
        </authorList>
    </citation>
    <scope>NUCLEOTIDE SEQUENCE</scope>
    <source>
        <strain evidence="3">FPL87.14</strain>
    </source>
</reference>
<feature type="coiled-coil region" evidence="1">
    <location>
        <begin position="247"/>
        <end position="324"/>
    </location>
</feature>
<proteinExistence type="predicted"/>
<feature type="compositionally biased region" description="Low complexity" evidence="2">
    <location>
        <begin position="470"/>
        <end position="490"/>
    </location>
</feature>
<gene>
    <name evidence="3" type="ORF">EV421DRAFT_159636</name>
</gene>
<evidence type="ECO:0000313" key="3">
    <source>
        <dbReference type="EMBL" id="KAK0447764.1"/>
    </source>
</evidence>
<accession>A0AA39JS59</accession>
<feature type="compositionally biased region" description="Basic and acidic residues" evidence="2">
    <location>
        <begin position="923"/>
        <end position="945"/>
    </location>
</feature>
<feature type="region of interest" description="Disordered" evidence="2">
    <location>
        <begin position="748"/>
        <end position="768"/>
    </location>
</feature>
<feature type="region of interest" description="Disordered" evidence="2">
    <location>
        <begin position="699"/>
        <end position="721"/>
    </location>
</feature>
<feature type="region of interest" description="Disordered" evidence="2">
    <location>
        <begin position="324"/>
        <end position="409"/>
    </location>
</feature>
<organism evidence="3 4">
    <name type="scientific">Armillaria borealis</name>
    <dbReference type="NCBI Taxonomy" id="47425"/>
    <lineage>
        <taxon>Eukaryota</taxon>
        <taxon>Fungi</taxon>
        <taxon>Dikarya</taxon>
        <taxon>Basidiomycota</taxon>
        <taxon>Agaricomycotina</taxon>
        <taxon>Agaricomycetes</taxon>
        <taxon>Agaricomycetidae</taxon>
        <taxon>Agaricales</taxon>
        <taxon>Marasmiineae</taxon>
        <taxon>Physalacriaceae</taxon>
        <taxon>Armillaria</taxon>
    </lineage>
</organism>
<sequence length="945" mass="104288">MHDSSLSRPLTPESPLASSLNHATSTIDDLTVALANFSRVPSPEPSLMLCCCGRDDCENANAWFSMKSKLESRLILSAEVGQALLQRHEAYVRRQGVSTIIPYSRDADEPCFQGSETFDLDDDREECESKLRALAREKDALEKRLTQALVNSEVTELSNKTLLQELQEAKTTVSRLAAHHARSVGWETRLSSVIKEKDDLQQEREFESQRTKLAESRFSALKEKTLKLQADVRRLQDGLQEKRLNRLESSEYILQEARSQLEVLQQAFSHSNVTDQTEFTKVLESLVDDNESLKRDNAELQHFLSESREEIHALQEEVDEYRANPIPRSGAGTPRTPTFRHHFHSGSMPSSIFREQMSSRRTSSLDRKARRLHLNQDPLTPESHMRPLSPATDSTTANSEKWASLSQPQARYPTTSYQIEIMDDNELEPSSPERRKIRKPLLLLSRSRGVQTDPWPIAGLLAASSLVSQRSSSSPLDPRSESSSFSESSSNMGQLIERASILLNRITQADALTLTNRLKRQNLRGADVSHLSRSTVKNIVSEASALRLQFRVLLEDEKIVTTCSRKDLRSLLKLLRDIFVEMGGMRVTLNEVILDPSIAPKVSELALNPSKAEAEAEKEREKDGNGGGGWMAPISKLFGSPSNRPENGALASSFGRSNSGRVPPRPPRFVPKLGPALSASATTVNVEFSGAGVGRAVTSTFSPQPLHSDGVPPTTTTAGQGVMGIFAGAPRTTTPEPWVVLPRGPRRVQSTLRSATSPSAMRTSTSNRLSRNVDAVIDAGTFPRTDDSEEPDFLGPLLDHSLRRRGLSDSSIHSTFVAEEKHTPAAPDDYPQESGWPDRNSVLQSLSRKVQNFRMATAPSASSTSISSVPSATSSSIKRDTNSKGKTPSPQGFGVLMPGLSTWASGGLDPVITTSQPYLVGSPRDESSLLEQPRREERTFGRRLY</sequence>
<name>A0AA39JS59_9AGAR</name>
<keyword evidence="1" id="KW-0175">Coiled coil</keyword>
<feature type="region of interest" description="Disordered" evidence="2">
    <location>
        <begin position="818"/>
        <end position="839"/>
    </location>
</feature>
<feature type="region of interest" description="Disordered" evidence="2">
    <location>
        <begin position="470"/>
        <end position="491"/>
    </location>
</feature>
<feature type="compositionally biased region" description="Low complexity" evidence="2">
    <location>
        <begin position="856"/>
        <end position="876"/>
    </location>
</feature>
<dbReference type="EMBL" id="JAUEPT010000011">
    <property type="protein sequence ID" value="KAK0447764.1"/>
    <property type="molecule type" value="Genomic_DNA"/>
</dbReference>
<dbReference type="AlphaFoldDB" id="A0AA39JS59"/>
<feature type="region of interest" description="Disordered" evidence="2">
    <location>
        <begin position="856"/>
        <end position="894"/>
    </location>
</feature>
<feature type="compositionally biased region" description="Basic and acidic residues" evidence="2">
    <location>
        <begin position="612"/>
        <end position="624"/>
    </location>
</feature>
<evidence type="ECO:0000313" key="4">
    <source>
        <dbReference type="Proteomes" id="UP001175226"/>
    </source>
</evidence>
<feature type="coiled-coil region" evidence="1">
    <location>
        <begin position="124"/>
        <end position="151"/>
    </location>
</feature>